<accession>C7Q0F0</accession>
<dbReference type="OrthoDB" id="3831541at2"/>
<protein>
    <recommendedName>
        <fullName evidence="1">Putative T7SS secretion signal domain-containing protein</fullName>
    </recommendedName>
</protein>
<sequence length="765" mass="80417">MGGPRNSNDWTVFGLSGDPVPGDTSSIQNVGQMLTARETAAYEVSVGINGLATDQEVNAWLGASGDAFRKTLEPVPGLLRQMVDAYNQAAAAVTKYASDLATAQHFADSAYQRRRSTIKDWQSKNPGKPLPAGGFPPLDVDLQQWDSEDYTINQGAIPARAQAAAACVKALQDAESTLRRVQSALGDPKFANFNNTYVANGGDLSQFTRPNAPVQVFGDVLENAEAADLTRILNGGKTDASPDVVRAELSDLTSEYQSDSAFWAKLGPSLGNVVDWIHTNKGPESTDASDQILINTLGQRTATAASNGSLSSLDVTGLGTASMVGLAKLLGTTKGSDYQNESGQDFLAFTTQEYIEGESGVDAWDRQNYDGALNTMLGLTSQNDAAARTLFAGSDGQHLVTELLTGEAQVTREQLAGRGGSITVTGSGYEGVDPKNVAALFDAARAPVDGSGVRGDDPASMDRLNAANNIIQAAAAFDHYSPSSSELSQVKGWSLPPQVTNSLEGYAKAYSFDLATSTTDSNNGAGITTVGGDPNGQPMFLVSSQQAHDFLDLSLKDPHAAGDYLGFAKAQFQNSVELDMASHGTVDHSSAYANLVATSQQIIDEQHMSGAKAQDAAAAQRAAIVNALLYSAGNAPGPDAVGVGQALDGLMTPYIEQLPGLQTNHAADMQVANHQADLLIGGKADIAVVQAAVDSGMLTVGDPGHDHLAPGILDANGHVQDNATFRSWYSEHQKIVVAPTNDPHLQNLSLEDYVSRMTRAMNQHS</sequence>
<dbReference type="Pfam" id="PF21725">
    <property type="entry name" value="T7SS_signal"/>
    <property type="match status" value="1"/>
</dbReference>
<organism evidence="2 3">
    <name type="scientific">Catenulispora acidiphila (strain DSM 44928 / JCM 14897 / NBRC 102108 / NRRL B-24433 / ID139908)</name>
    <dbReference type="NCBI Taxonomy" id="479433"/>
    <lineage>
        <taxon>Bacteria</taxon>
        <taxon>Bacillati</taxon>
        <taxon>Actinomycetota</taxon>
        <taxon>Actinomycetes</taxon>
        <taxon>Catenulisporales</taxon>
        <taxon>Catenulisporaceae</taxon>
        <taxon>Catenulispora</taxon>
    </lineage>
</organism>
<dbReference type="eggNOG" id="COG3209">
    <property type="taxonomic scope" value="Bacteria"/>
</dbReference>
<dbReference type="RefSeq" id="WP_015797207.1">
    <property type="nucleotide sequence ID" value="NC_013131.1"/>
</dbReference>
<dbReference type="AlphaFoldDB" id="C7Q0F0"/>
<proteinExistence type="predicted"/>
<evidence type="ECO:0000259" key="1">
    <source>
        <dbReference type="Pfam" id="PF21725"/>
    </source>
</evidence>
<dbReference type="Proteomes" id="UP000000851">
    <property type="component" value="Chromosome"/>
</dbReference>
<evidence type="ECO:0000313" key="2">
    <source>
        <dbReference type="EMBL" id="ACU77483.1"/>
    </source>
</evidence>
<feature type="domain" description="Putative T7SS secretion signal" evidence="1">
    <location>
        <begin position="20"/>
        <end position="114"/>
    </location>
</feature>
<evidence type="ECO:0000313" key="3">
    <source>
        <dbReference type="Proteomes" id="UP000000851"/>
    </source>
</evidence>
<gene>
    <name evidence="2" type="ordered locus">Caci_8668</name>
</gene>
<dbReference type="KEGG" id="cai:Caci_8668"/>
<dbReference type="HOGENOM" id="CLU_364760_0_0_11"/>
<name>C7Q0F0_CATAD</name>
<reference evidence="2 3" key="1">
    <citation type="journal article" date="2009" name="Stand. Genomic Sci.">
        <title>Complete genome sequence of Catenulispora acidiphila type strain (ID 139908).</title>
        <authorList>
            <person name="Copeland A."/>
            <person name="Lapidus A."/>
            <person name="Glavina Del Rio T."/>
            <person name="Nolan M."/>
            <person name="Lucas S."/>
            <person name="Chen F."/>
            <person name="Tice H."/>
            <person name="Cheng J.F."/>
            <person name="Bruce D."/>
            <person name="Goodwin L."/>
            <person name="Pitluck S."/>
            <person name="Mikhailova N."/>
            <person name="Pati A."/>
            <person name="Ivanova N."/>
            <person name="Mavromatis K."/>
            <person name="Chen A."/>
            <person name="Palaniappan K."/>
            <person name="Chain P."/>
            <person name="Land M."/>
            <person name="Hauser L."/>
            <person name="Chang Y.J."/>
            <person name="Jeffries C.D."/>
            <person name="Chertkov O."/>
            <person name="Brettin T."/>
            <person name="Detter J.C."/>
            <person name="Han C."/>
            <person name="Ali Z."/>
            <person name="Tindall B.J."/>
            <person name="Goker M."/>
            <person name="Bristow J."/>
            <person name="Eisen J.A."/>
            <person name="Markowitz V."/>
            <person name="Hugenholtz P."/>
            <person name="Kyrpides N.C."/>
            <person name="Klenk H.P."/>
        </authorList>
    </citation>
    <scope>NUCLEOTIDE SEQUENCE [LARGE SCALE GENOMIC DNA]</scope>
    <source>
        <strain evidence="3">DSM 44928 / JCM 14897 / NBRC 102108 / NRRL B-24433 / ID139908</strain>
    </source>
</reference>
<keyword evidence="3" id="KW-1185">Reference proteome</keyword>
<dbReference type="InterPro" id="IPR049082">
    <property type="entry name" value="T7SS_signal"/>
</dbReference>
<dbReference type="STRING" id="479433.Caci_8668"/>
<dbReference type="InParanoid" id="C7Q0F0"/>
<dbReference type="EMBL" id="CP001700">
    <property type="protein sequence ID" value="ACU77483.1"/>
    <property type="molecule type" value="Genomic_DNA"/>
</dbReference>